<evidence type="ECO:0000313" key="3">
    <source>
        <dbReference type="Proteomes" id="UP001275084"/>
    </source>
</evidence>
<accession>A0AAJ0HAX3</accession>
<feature type="compositionally biased region" description="Low complexity" evidence="1">
    <location>
        <begin position="297"/>
        <end position="306"/>
    </location>
</feature>
<reference evidence="2" key="1">
    <citation type="journal article" date="2023" name="Mol. Phylogenet. Evol.">
        <title>Genome-scale phylogeny and comparative genomics of the fungal order Sordariales.</title>
        <authorList>
            <person name="Hensen N."/>
            <person name="Bonometti L."/>
            <person name="Westerberg I."/>
            <person name="Brannstrom I.O."/>
            <person name="Guillou S."/>
            <person name="Cros-Aarteil S."/>
            <person name="Calhoun S."/>
            <person name="Haridas S."/>
            <person name="Kuo A."/>
            <person name="Mondo S."/>
            <person name="Pangilinan J."/>
            <person name="Riley R."/>
            <person name="LaButti K."/>
            <person name="Andreopoulos B."/>
            <person name="Lipzen A."/>
            <person name="Chen C."/>
            <person name="Yan M."/>
            <person name="Daum C."/>
            <person name="Ng V."/>
            <person name="Clum A."/>
            <person name="Steindorff A."/>
            <person name="Ohm R.A."/>
            <person name="Martin F."/>
            <person name="Silar P."/>
            <person name="Natvig D.O."/>
            <person name="Lalanne C."/>
            <person name="Gautier V."/>
            <person name="Ament-Velasquez S.L."/>
            <person name="Kruys A."/>
            <person name="Hutchinson M.I."/>
            <person name="Powell A.J."/>
            <person name="Barry K."/>
            <person name="Miller A.N."/>
            <person name="Grigoriev I.V."/>
            <person name="Debuchy R."/>
            <person name="Gladieux P."/>
            <person name="Hiltunen Thoren M."/>
            <person name="Johannesson H."/>
        </authorList>
    </citation>
    <scope>NUCLEOTIDE SEQUENCE</scope>
    <source>
        <strain evidence="2">CBS 955.72</strain>
    </source>
</reference>
<dbReference type="EMBL" id="JAUIQD010000006">
    <property type="protein sequence ID" value="KAK3346251.1"/>
    <property type="molecule type" value="Genomic_DNA"/>
</dbReference>
<proteinExistence type="predicted"/>
<name>A0AAJ0HAX3_9PEZI</name>
<evidence type="ECO:0000256" key="1">
    <source>
        <dbReference type="SAM" id="MobiDB-lite"/>
    </source>
</evidence>
<keyword evidence="3" id="KW-1185">Reference proteome</keyword>
<reference evidence="2" key="2">
    <citation type="submission" date="2023-06" db="EMBL/GenBank/DDBJ databases">
        <authorList>
            <consortium name="Lawrence Berkeley National Laboratory"/>
            <person name="Haridas S."/>
            <person name="Hensen N."/>
            <person name="Bonometti L."/>
            <person name="Westerberg I."/>
            <person name="Brannstrom I.O."/>
            <person name="Guillou S."/>
            <person name="Cros-Aarteil S."/>
            <person name="Calhoun S."/>
            <person name="Kuo A."/>
            <person name="Mondo S."/>
            <person name="Pangilinan J."/>
            <person name="Riley R."/>
            <person name="Labutti K."/>
            <person name="Andreopoulos B."/>
            <person name="Lipzen A."/>
            <person name="Chen C."/>
            <person name="Yanf M."/>
            <person name="Daum C."/>
            <person name="Ng V."/>
            <person name="Clum A."/>
            <person name="Steindorff A."/>
            <person name="Ohm R."/>
            <person name="Martin F."/>
            <person name="Silar P."/>
            <person name="Natvig D."/>
            <person name="Lalanne C."/>
            <person name="Gautier V."/>
            <person name="Ament-Velasquez S.L."/>
            <person name="Kruys A."/>
            <person name="Hutchinson M.I."/>
            <person name="Powell A.J."/>
            <person name="Barry K."/>
            <person name="Miller A.N."/>
            <person name="Grigoriev I.V."/>
            <person name="Debuchy R."/>
            <person name="Gladieux P."/>
            <person name="Thoren M.H."/>
            <person name="Johannesson H."/>
        </authorList>
    </citation>
    <scope>NUCLEOTIDE SEQUENCE</scope>
    <source>
        <strain evidence="2">CBS 955.72</strain>
    </source>
</reference>
<gene>
    <name evidence="2" type="ORF">B0T25DRAFT_460497</name>
</gene>
<organism evidence="2 3">
    <name type="scientific">Lasiosphaeria hispida</name>
    <dbReference type="NCBI Taxonomy" id="260671"/>
    <lineage>
        <taxon>Eukaryota</taxon>
        <taxon>Fungi</taxon>
        <taxon>Dikarya</taxon>
        <taxon>Ascomycota</taxon>
        <taxon>Pezizomycotina</taxon>
        <taxon>Sordariomycetes</taxon>
        <taxon>Sordariomycetidae</taxon>
        <taxon>Sordariales</taxon>
        <taxon>Lasiosphaeriaceae</taxon>
        <taxon>Lasiosphaeria</taxon>
    </lineage>
</organism>
<feature type="region of interest" description="Disordered" evidence="1">
    <location>
        <begin position="423"/>
        <end position="463"/>
    </location>
</feature>
<comment type="caution">
    <text evidence="2">The sequence shown here is derived from an EMBL/GenBank/DDBJ whole genome shotgun (WGS) entry which is preliminary data.</text>
</comment>
<evidence type="ECO:0000313" key="2">
    <source>
        <dbReference type="EMBL" id="KAK3346251.1"/>
    </source>
</evidence>
<dbReference type="AlphaFoldDB" id="A0AAJ0HAX3"/>
<feature type="compositionally biased region" description="Basic and acidic residues" evidence="1">
    <location>
        <begin position="277"/>
        <end position="295"/>
    </location>
</feature>
<protein>
    <recommendedName>
        <fullName evidence="4">Aminoglycoside phosphotransferase domain-containing protein</fullName>
    </recommendedName>
</protein>
<dbReference type="Proteomes" id="UP001275084">
    <property type="component" value="Unassembled WGS sequence"/>
</dbReference>
<evidence type="ECO:0008006" key="4">
    <source>
        <dbReference type="Google" id="ProtNLM"/>
    </source>
</evidence>
<feature type="region of interest" description="Disordered" evidence="1">
    <location>
        <begin position="276"/>
        <end position="308"/>
    </location>
</feature>
<sequence>MCRPPPEESVRAVLDRTLLPHISVEKVQGIFSLRLPRIYDVTTSNGRALQLVLEPPAMLRLLRFERPMVEAETVAVRWIRETVEEEEADVTSAASGARKGALLTKTGSHDDPEPLEPDLLSLVPTLVQSSPYPTNELKSAYAFFESVRGTPLSLLPSGPLSPPDRRHVDKQTGRLLRRLARLTSPTGKFGPVAAAVAARSAPDGYQHLGVVTDTWAVAFQSVLEGILRDGEDMGVTIPYAAVRRNFRRFSYALDSVAVPRLVVVNGAEEGNVLVHDPGSRKGVPDELESATKDDTSDTAGAAADGSGEVKAPGVSSLEVSGLLDWSNCVFGDPLLASVFADGASDGFLEGFNGTDAVAETSTLGLRISRTIVEGTDTAGVRLLLYQVYHAVICVVKEFYRPRVDSSRRELEARKRLNEVLAKLGEVHDDPKRSHQRPSGEMSPAKRIKPNQEGPVGRMGVTLQ</sequence>